<reference evidence="2 3" key="1">
    <citation type="journal article" date="2013" name="Mar. Genomics">
        <title>Expression of sulfatases in Rhodopirellula baltica and the diversity of sulfatases in the genus Rhodopirellula.</title>
        <authorList>
            <person name="Wegner C.E."/>
            <person name="Richter-Heitmann T."/>
            <person name="Klindworth A."/>
            <person name="Klockow C."/>
            <person name="Richter M."/>
            <person name="Achstetter T."/>
            <person name="Glockner F.O."/>
            <person name="Harder J."/>
        </authorList>
    </citation>
    <scope>NUCLEOTIDE SEQUENCE [LARGE SCALE GENOMIC DNA]</scope>
    <source>
        <strain evidence="2 3">SH398</strain>
    </source>
</reference>
<proteinExistence type="predicted"/>
<evidence type="ECO:0000313" key="3">
    <source>
        <dbReference type="Proteomes" id="UP000011996"/>
    </source>
</evidence>
<comment type="caution">
    <text evidence="2">The sequence shown here is derived from an EMBL/GenBank/DDBJ whole genome shotgun (WGS) entry which is preliminary data.</text>
</comment>
<sequence length="69" mass="8512">MQVHSHNQRFRNRKLVLHSCCIRRAGCPSASHNRSRNRHKELRNRNRVRKQEHIRSRCRNRRKVLPNHK</sequence>
<feature type="compositionally biased region" description="Basic residues" evidence="1">
    <location>
        <begin position="33"/>
        <end position="48"/>
    </location>
</feature>
<gene>
    <name evidence="2" type="ORF">RESH_03698</name>
</gene>
<evidence type="ECO:0000313" key="2">
    <source>
        <dbReference type="EMBL" id="EMI25692.1"/>
    </source>
</evidence>
<protein>
    <submittedName>
        <fullName evidence="2">Uncharacterized protein</fullName>
    </submittedName>
</protein>
<dbReference type="AlphaFoldDB" id="M5SDE5"/>
<organism evidence="2 3">
    <name type="scientific">Rhodopirellula europaea SH398</name>
    <dbReference type="NCBI Taxonomy" id="1263868"/>
    <lineage>
        <taxon>Bacteria</taxon>
        <taxon>Pseudomonadati</taxon>
        <taxon>Planctomycetota</taxon>
        <taxon>Planctomycetia</taxon>
        <taxon>Pirellulales</taxon>
        <taxon>Pirellulaceae</taxon>
        <taxon>Rhodopirellula</taxon>
    </lineage>
</organism>
<dbReference type="Proteomes" id="UP000011996">
    <property type="component" value="Unassembled WGS sequence"/>
</dbReference>
<name>M5SDE5_9BACT</name>
<feature type="compositionally biased region" description="Basic residues" evidence="1">
    <location>
        <begin position="56"/>
        <end position="69"/>
    </location>
</feature>
<accession>M5SDE5</accession>
<evidence type="ECO:0000256" key="1">
    <source>
        <dbReference type="SAM" id="MobiDB-lite"/>
    </source>
</evidence>
<feature type="region of interest" description="Disordered" evidence="1">
    <location>
        <begin position="27"/>
        <end position="69"/>
    </location>
</feature>
<dbReference type="EMBL" id="ANOF01000120">
    <property type="protein sequence ID" value="EMI25692.1"/>
    <property type="molecule type" value="Genomic_DNA"/>
</dbReference>